<feature type="transmembrane region" description="Helical" evidence="7">
    <location>
        <begin position="145"/>
        <end position="165"/>
    </location>
</feature>
<protein>
    <submittedName>
        <fullName evidence="8">Cag pathogenicity island protein Cagb</fullName>
    </submittedName>
</protein>
<dbReference type="InterPro" id="IPR027417">
    <property type="entry name" value="P-loop_NTPase"/>
</dbReference>
<feature type="transmembrane region" description="Helical" evidence="7">
    <location>
        <begin position="73"/>
        <end position="95"/>
    </location>
</feature>
<dbReference type="GO" id="GO:0005886">
    <property type="term" value="C:plasma membrane"/>
    <property type="evidence" value="ECO:0007669"/>
    <property type="project" value="UniProtKB-SubCell"/>
</dbReference>
<dbReference type="Gene3D" id="3.40.50.300">
    <property type="entry name" value="P-loop containing nucleotide triphosphate hydrolases"/>
    <property type="match status" value="1"/>
</dbReference>
<keyword evidence="4 7" id="KW-0812">Transmembrane</keyword>
<evidence type="ECO:0000256" key="1">
    <source>
        <dbReference type="ARBA" id="ARBA00004651"/>
    </source>
</evidence>
<dbReference type="InterPro" id="IPR003688">
    <property type="entry name" value="TraG/VirD4"/>
</dbReference>
<evidence type="ECO:0000256" key="5">
    <source>
        <dbReference type="ARBA" id="ARBA00022989"/>
    </source>
</evidence>
<evidence type="ECO:0000256" key="4">
    <source>
        <dbReference type="ARBA" id="ARBA00022692"/>
    </source>
</evidence>
<evidence type="ECO:0000256" key="7">
    <source>
        <dbReference type="SAM" id="Phobius"/>
    </source>
</evidence>
<evidence type="ECO:0000256" key="6">
    <source>
        <dbReference type="ARBA" id="ARBA00023136"/>
    </source>
</evidence>
<proteinExistence type="inferred from homology"/>
<sequence length="772" mass="88613">MEDFLYNTLYFIENYKLVVIFSFIGLIALFFLYKFIKAQKKAFKDKANQPQKKKNFKEIIIEGLKERVKTFGFWLQAILLLSYSFITSGLFFLILLGNFYDDNKLPESDDDLFDIWIYAIQDFPAYYFKALCFSSLKIYGFNISLVVYSSILCSYIFITFFVWFLKYLTRTRDIGANKKVDDLFGSASWESEEKMIKAKLITPNNKKRAFDKREVIVGRRGLGDFIAYAGQAFIGLIAPTRSGKGVGFIMPNMINYPQNIVVFDPKADTMETCGKIREKRFNQKVFIYEPFSLKTHRFNPFAYVDFGNDVVLTEDILSQIDTRLKGHGMVASGGDFSTQIFGLAKLVFPERPNEKDPFFSNQARNLFVINCNIYRDLMWTKKGLEFVKRKKIIMPETPTMFFIGSMASGINLIDENTNMEKVVSLMEFFGGEEDKSGDNLRVLSPATRNMWNNFKTMGGAKETYSSVQGVYTSAFAPYNNAMIRNFTSANDFDFRRLRIDEVSIGVIANPKESTIVGPILELFFNVMIYSNLILPIHDPQCKRSCLMLMDEFTLCGYLETFVKAVGIMAEYNMRPAFVFQSKAQLENDPPLGYGRNGAKTILDNLSLNMYYGINNDNYYEHFEKLSKVLGKYTRQDVSRSIDDNTGKTNTSISNKERFLMTPDELMTMGDELIILENTLKPIKCHKALYYDDPFFTDELIKVSPSLSKKYKLGKVPNQATFYDDLQAAKTRGELSYDKSLVRGGSSELGLRQNILTKRKLKDNDVNDIIINS</sequence>
<dbReference type="PANTHER" id="PTHR37937">
    <property type="entry name" value="CONJUGATIVE TRANSFER: DNA TRANSPORT"/>
    <property type="match status" value="1"/>
</dbReference>
<dbReference type="EMBL" id="GU370068">
    <property type="protein sequence ID" value="ADD14216.1"/>
    <property type="molecule type" value="Genomic_DNA"/>
</dbReference>
<accession>D3XNT2</accession>
<name>D3XNT2_HELPX</name>
<evidence type="ECO:0000313" key="8">
    <source>
        <dbReference type="EMBL" id="ADD14216.1"/>
    </source>
</evidence>
<comment type="subcellular location">
    <subcellularLocation>
        <location evidence="1">Cell membrane</location>
        <topology evidence="1">Multi-pass membrane protein</topology>
    </subcellularLocation>
</comment>
<dbReference type="SUPFAM" id="SSF52540">
    <property type="entry name" value="P-loop containing nucleoside triphosphate hydrolases"/>
    <property type="match status" value="1"/>
</dbReference>
<reference evidence="8" key="1">
    <citation type="submission" date="2009-12" db="EMBL/GenBank/DDBJ databases">
        <authorList>
            <person name="Skoneczka J.A."/>
            <person name="Mane S.P."/>
            <person name="Williams K.P."/>
            <person name="Blaser M.J."/>
            <person name="Dominguez-Bello M.G.P."/>
            <person name="Sobral B.W."/>
            <person name="Varon C."/>
            <person name="Megraud F."/>
            <person name="Maldonado-Contreras A.L."/>
            <person name="Hontecillas R."/>
            <person name="Bassaganya-Riera J."/>
        </authorList>
    </citation>
    <scope>NUCLEOTIDE SEQUENCE</scope>
    <source>
        <strain evidence="8">V225d</strain>
    </source>
</reference>
<dbReference type="PANTHER" id="PTHR37937:SF1">
    <property type="entry name" value="CONJUGATIVE TRANSFER: DNA TRANSPORT"/>
    <property type="match status" value="1"/>
</dbReference>
<evidence type="ECO:0000256" key="3">
    <source>
        <dbReference type="ARBA" id="ARBA00022475"/>
    </source>
</evidence>
<dbReference type="AlphaFoldDB" id="D3XNT2"/>
<dbReference type="CDD" id="cd01127">
    <property type="entry name" value="TrwB_TraG_TraD_VirD4"/>
    <property type="match status" value="1"/>
</dbReference>
<dbReference type="Pfam" id="PF02534">
    <property type="entry name" value="T4SS-DNA_transf"/>
    <property type="match status" value="1"/>
</dbReference>
<keyword evidence="5 7" id="KW-1133">Transmembrane helix</keyword>
<reference evidence="8" key="2">
    <citation type="journal article" date="2010" name="J. Bacteriol.">
        <title>Host-interactive genes in Amerindian Helicobacter pylori diverge from their Old World homologs and mediate inflammatory responses.</title>
        <authorList>
            <person name="Mane S.P."/>
            <person name="Dominguez-Bello M.G."/>
            <person name="Blaser M.J."/>
            <person name="Sobral B.W."/>
            <person name="Hontecillas R."/>
            <person name="Skoneczka J."/>
            <person name="Mohapatra S.K."/>
            <person name="Crasta O.R."/>
            <person name="Evans C."/>
            <person name="Modise T."/>
            <person name="Shallom S."/>
            <person name="Shukla M."/>
            <person name="Varon C."/>
            <person name="Megraud F."/>
            <person name="Maldonado-Contreras A.L."/>
            <person name="Williams K.P."/>
            <person name="Bassaganya-Riera J."/>
        </authorList>
    </citation>
    <scope>NUCLEOTIDE SEQUENCE</scope>
    <source>
        <strain evidence="8">V225d</strain>
    </source>
</reference>
<gene>
    <name evidence="8" type="primary">cagb</name>
    <name evidence="8" type="ORF">HPV225_0519</name>
</gene>
<feature type="transmembrane region" description="Helical" evidence="7">
    <location>
        <begin position="15"/>
        <end position="36"/>
    </location>
</feature>
<keyword evidence="3" id="KW-1003">Cell membrane</keyword>
<organism evidence="8">
    <name type="scientific">Helicobacter pylori</name>
    <name type="common">Campylobacter pylori</name>
    <dbReference type="NCBI Taxonomy" id="210"/>
    <lineage>
        <taxon>Bacteria</taxon>
        <taxon>Pseudomonadati</taxon>
        <taxon>Campylobacterota</taxon>
        <taxon>Epsilonproteobacteria</taxon>
        <taxon>Campylobacterales</taxon>
        <taxon>Helicobacteraceae</taxon>
        <taxon>Helicobacter</taxon>
    </lineage>
</organism>
<comment type="similarity">
    <text evidence="2">Belongs to the VirD4/TraG family.</text>
</comment>
<evidence type="ECO:0000256" key="2">
    <source>
        <dbReference type="ARBA" id="ARBA00008806"/>
    </source>
</evidence>
<keyword evidence="6 7" id="KW-0472">Membrane</keyword>
<dbReference type="InterPro" id="IPR051539">
    <property type="entry name" value="T4SS-coupling_protein"/>
</dbReference>